<dbReference type="Pfam" id="PF00990">
    <property type="entry name" value="GGDEF"/>
    <property type="match status" value="1"/>
</dbReference>
<dbReference type="InterPro" id="IPR052155">
    <property type="entry name" value="Biofilm_reg_signaling"/>
</dbReference>
<dbReference type="SMART" id="SM00065">
    <property type="entry name" value="GAF"/>
    <property type="match status" value="2"/>
</dbReference>
<dbReference type="RefSeq" id="WP_311582406.1">
    <property type="nucleotide sequence ID" value="NZ_JAVRIF010000006.1"/>
</dbReference>
<dbReference type="CDD" id="cd01948">
    <property type="entry name" value="EAL"/>
    <property type="match status" value="1"/>
</dbReference>
<dbReference type="CDD" id="cd01949">
    <property type="entry name" value="GGDEF"/>
    <property type="match status" value="1"/>
</dbReference>
<protein>
    <submittedName>
        <fullName evidence="4">EAL domain-containing protein</fullName>
    </submittedName>
</protein>
<feature type="coiled-coil region" evidence="1">
    <location>
        <begin position="390"/>
        <end position="435"/>
    </location>
</feature>
<dbReference type="PROSITE" id="PS50887">
    <property type="entry name" value="GGDEF"/>
    <property type="match status" value="1"/>
</dbReference>
<dbReference type="Gene3D" id="3.30.70.270">
    <property type="match status" value="1"/>
</dbReference>
<evidence type="ECO:0000259" key="2">
    <source>
        <dbReference type="PROSITE" id="PS50883"/>
    </source>
</evidence>
<evidence type="ECO:0000313" key="5">
    <source>
        <dbReference type="Proteomes" id="UP001266357"/>
    </source>
</evidence>
<feature type="domain" description="EAL" evidence="2">
    <location>
        <begin position="613"/>
        <end position="868"/>
    </location>
</feature>
<keyword evidence="1" id="KW-0175">Coiled coil</keyword>
<dbReference type="PANTHER" id="PTHR44757">
    <property type="entry name" value="DIGUANYLATE CYCLASE DGCP"/>
    <property type="match status" value="1"/>
</dbReference>
<dbReference type="InterPro" id="IPR029787">
    <property type="entry name" value="Nucleotide_cyclase"/>
</dbReference>
<dbReference type="SUPFAM" id="SSF55781">
    <property type="entry name" value="GAF domain-like"/>
    <property type="match status" value="2"/>
</dbReference>
<dbReference type="SUPFAM" id="SSF55073">
    <property type="entry name" value="Nucleotide cyclase"/>
    <property type="match status" value="1"/>
</dbReference>
<gene>
    <name evidence="4" type="ORF">RM573_12385</name>
</gene>
<dbReference type="InterPro" id="IPR043128">
    <property type="entry name" value="Rev_trsase/Diguanyl_cyclase"/>
</dbReference>
<feature type="domain" description="GGDEF" evidence="3">
    <location>
        <begin position="471"/>
        <end position="604"/>
    </location>
</feature>
<dbReference type="Gene3D" id="3.30.450.40">
    <property type="match status" value="2"/>
</dbReference>
<evidence type="ECO:0000313" key="4">
    <source>
        <dbReference type="EMBL" id="MDT0604397.1"/>
    </source>
</evidence>
<dbReference type="NCBIfam" id="TIGR00254">
    <property type="entry name" value="GGDEF"/>
    <property type="match status" value="1"/>
</dbReference>
<proteinExistence type="predicted"/>
<sequence length="872" mass="99456">MEVKAKNDIQAARQLPKLKSLLKKYRQIKTMQSGLLQLSELASTVTDMASFYRALESVIKMLLVTDSFHIVLLNRSRQLSLAYSHNSKEEQLLAHFDINHWQHTLTGLVFEESESFHCSSAERMALVRTEKIAFHGSPCVDWLGVPLKRGYQTIGVIALQSYDKKLFFDDRDCQLLEFIAEHLVTAIDRVRSRELLEKNIRQRTQKLTATNVKLQQEIAERQKAVKMHKALLAISELSSSTKDINSFYEILHGEVNSFLPAKNLYIALISDDDTELSFPYYQDEKVSSPQPRKFANGLTELAIKTGLPLLIVDENVYILSAQGKVTKQKFSLNYPAKQLPKAWLGAPLIENGKIIGVLAIQHYQDEHAYQYCDLELIRFVSQHIASAIIRKKAQEAVQQSHEQLEKIVNQRTQELQATNLNLRMQIEERQKAEKQLYFEANHDALTKLPNRAMFSDRLAYALSHLKRHPKNRSAVLFIDLDRFKVINDTLGHHAGDEFLIEIAARLSDCVRDNDILARLGGDEFVILLDSLQSQDDVEEVASRIISAIEKPFELDGHTLYSNASIGIALCGQQYNDSNEILRDADAAMYQAKSLGRGRYVFFDESMREQLIASMTLEQELRIAIKEKQFELHYQQISDLEFSNTIGFEALLRWQHPSKGLLTPSEFLFMAEETGMILDIETWVIEEVCLQLKSWQTSEDYQHAFIGINLSGRHLTQANQLAHLIDLIKVNTVEPERLILEFNESAFSQHAELALKGLRKLKEFGVKLALDDYGAGLSSLNFLHSYPFEFIKLDRSFIRSLNSNTDNISLVKALHELGSKFGYRLVAEGIESQDMLDKLQKVGCEFGQGYHISRPEKIAKSPEINQDLPKARA</sequence>
<dbReference type="Pfam" id="PF13185">
    <property type="entry name" value="GAF_2"/>
    <property type="match status" value="2"/>
</dbReference>
<dbReference type="InterPro" id="IPR029016">
    <property type="entry name" value="GAF-like_dom_sf"/>
</dbReference>
<accession>A0ABU3A4D2</accession>
<keyword evidence="5" id="KW-1185">Reference proteome</keyword>
<dbReference type="PANTHER" id="PTHR44757:SF2">
    <property type="entry name" value="BIOFILM ARCHITECTURE MAINTENANCE PROTEIN MBAA"/>
    <property type="match status" value="1"/>
</dbReference>
<dbReference type="PROSITE" id="PS50883">
    <property type="entry name" value="EAL"/>
    <property type="match status" value="1"/>
</dbReference>
<dbReference type="SMART" id="SM00052">
    <property type="entry name" value="EAL"/>
    <property type="match status" value="1"/>
</dbReference>
<reference evidence="4 5" key="1">
    <citation type="submission" date="2023-09" db="EMBL/GenBank/DDBJ databases">
        <authorList>
            <person name="Rey-Velasco X."/>
        </authorList>
    </citation>
    <scope>NUCLEOTIDE SEQUENCE [LARGE SCALE GENOMIC DNA]</scope>
    <source>
        <strain evidence="4 5">W431</strain>
    </source>
</reference>
<name>A0ABU3A4D2_9GAMM</name>
<dbReference type="EMBL" id="JAVRIF010000006">
    <property type="protein sequence ID" value="MDT0604397.1"/>
    <property type="molecule type" value="Genomic_DNA"/>
</dbReference>
<dbReference type="Pfam" id="PF00563">
    <property type="entry name" value="EAL"/>
    <property type="match status" value="1"/>
</dbReference>
<dbReference type="InterPro" id="IPR003018">
    <property type="entry name" value="GAF"/>
</dbReference>
<organism evidence="4 5">
    <name type="scientific">Thalassotalea castellviae</name>
    <dbReference type="NCBI Taxonomy" id="3075612"/>
    <lineage>
        <taxon>Bacteria</taxon>
        <taxon>Pseudomonadati</taxon>
        <taxon>Pseudomonadota</taxon>
        <taxon>Gammaproteobacteria</taxon>
        <taxon>Alteromonadales</taxon>
        <taxon>Colwelliaceae</taxon>
        <taxon>Thalassotalea</taxon>
    </lineage>
</organism>
<dbReference type="InterPro" id="IPR035919">
    <property type="entry name" value="EAL_sf"/>
</dbReference>
<evidence type="ECO:0000259" key="3">
    <source>
        <dbReference type="PROSITE" id="PS50887"/>
    </source>
</evidence>
<dbReference type="Proteomes" id="UP001266357">
    <property type="component" value="Unassembled WGS sequence"/>
</dbReference>
<dbReference type="SMART" id="SM00267">
    <property type="entry name" value="GGDEF"/>
    <property type="match status" value="1"/>
</dbReference>
<dbReference type="InterPro" id="IPR001633">
    <property type="entry name" value="EAL_dom"/>
</dbReference>
<dbReference type="SUPFAM" id="SSF141868">
    <property type="entry name" value="EAL domain-like"/>
    <property type="match status" value="1"/>
</dbReference>
<dbReference type="InterPro" id="IPR000160">
    <property type="entry name" value="GGDEF_dom"/>
</dbReference>
<comment type="caution">
    <text evidence="4">The sequence shown here is derived from an EMBL/GenBank/DDBJ whole genome shotgun (WGS) entry which is preliminary data.</text>
</comment>
<dbReference type="Gene3D" id="3.20.20.450">
    <property type="entry name" value="EAL domain"/>
    <property type="match status" value="1"/>
</dbReference>
<evidence type="ECO:0000256" key="1">
    <source>
        <dbReference type="SAM" id="Coils"/>
    </source>
</evidence>